<keyword evidence="2" id="KW-0732">Signal</keyword>
<dbReference type="Proteomes" id="UP000504635">
    <property type="component" value="Unplaced"/>
</dbReference>
<dbReference type="GeneID" id="115874872"/>
<gene>
    <name evidence="4" type="primary">LOC115874872</name>
</gene>
<evidence type="ECO:0000313" key="3">
    <source>
        <dbReference type="Proteomes" id="UP000504635"/>
    </source>
</evidence>
<dbReference type="KEGG" id="soy:115874872"/>
<evidence type="ECO:0000256" key="2">
    <source>
        <dbReference type="SAM" id="SignalP"/>
    </source>
</evidence>
<organism evidence="3 4">
    <name type="scientific">Sitophilus oryzae</name>
    <name type="common">Rice weevil</name>
    <name type="synonym">Curculio oryzae</name>
    <dbReference type="NCBI Taxonomy" id="7048"/>
    <lineage>
        <taxon>Eukaryota</taxon>
        <taxon>Metazoa</taxon>
        <taxon>Ecdysozoa</taxon>
        <taxon>Arthropoda</taxon>
        <taxon>Hexapoda</taxon>
        <taxon>Insecta</taxon>
        <taxon>Pterygota</taxon>
        <taxon>Neoptera</taxon>
        <taxon>Endopterygota</taxon>
        <taxon>Coleoptera</taxon>
        <taxon>Polyphaga</taxon>
        <taxon>Cucujiformia</taxon>
        <taxon>Curculionidae</taxon>
        <taxon>Dryophthorinae</taxon>
        <taxon>Sitophilus</taxon>
    </lineage>
</organism>
<accession>A0A6J2X4U4</accession>
<keyword evidence="1" id="KW-0812">Transmembrane</keyword>
<keyword evidence="1" id="KW-1133">Transmembrane helix</keyword>
<keyword evidence="1" id="KW-0472">Membrane</keyword>
<evidence type="ECO:0000256" key="1">
    <source>
        <dbReference type="SAM" id="Phobius"/>
    </source>
</evidence>
<reference evidence="4" key="1">
    <citation type="submission" date="2025-08" db="UniProtKB">
        <authorList>
            <consortium name="RefSeq"/>
        </authorList>
    </citation>
    <scope>IDENTIFICATION</scope>
    <source>
        <tissue evidence="4">Gonads</tissue>
    </source>
</reference>
<feature type="chain" id="PRO_5026940715" evidence="2">
    <location>
        <begin position="18"/>
        <end position="128"/>
    </location>
</feature>
<dbReference type="AlphaFoldDB" id="A0A6J2X4U4"/>
<proteinExistence type="predicted"/>
<feature type="transmembrane region" description="Helical" evidence="1">
    <location>
        <begin position="106"/>
        <end position="124"/>
    </location>
</feature>
<feature type="signal peptide" evidence="2">
    <location>
        <begin position="1"/>
        <end position="17"/>
    </location>
</feature>
<sequence length="128" mass="13901">MTLQSLILDIIVRFTLEFDLVDSVSPTPVILNSTGHCGSCNLSANSREMKLLWEPGSSRARTNQDLPLASKTLTFAVGRIDNVAAFVLFIICPEVTIGKEFLAVEISHSSSVLLLVVLLLLGVLSKLF</sequence>
<keyword evidence="3" id="KW-1185">Reference proteome</keyword>
<name>A0A6J2X4U4_SITOR</name>
<dbReference type="InParanoid" id="A0A6J2X4U4"/>
<dbReference type="RefSeq" id="XP_030746030.1">
    <property type="nucleotide sequence ID" value="XM_030890170.1"/>
</dbReference>
<evidence type="ECO:0000313" key="4">
    <source>
        <dbReference type="RefSeq" id="XP_030746030.1"/>
    </source>
</evidence>
<protein>
    <submittedName>
        <fullName evidence="4">Uncharacterized protein LOC115874872</fullName>
    </submittedName>
</protein>